<dbReference type="EMBL" id="LGRX02012002">
    <property type="protein sequence ID" value="KAK3268136.1"/>
    <property type="molecule type" value="Genomic_DNA"/>
</dbReference>
<organism evidence="1 2">
    <name type="scientific">Cymbomonas tetramitiformis</name>
    <dbReference type="NCBI Taxonomy" id="36881"/>
    <lineage>
        <taxon>Eukaryota</taxon>
        <taxon>Viridiplantae</taxon>
        <taxon>Chlorophyta</taxon>
        <taxon>Pyramimonadophyceae</taxon>
        <taxon>Pyramimonadales</taxon>
        <taxon>Pyramimonadaceae</taxon>
        <taxon>Cymbomonas</taxon>
    </lineage>
</organism>
<comment type="caution">
    <text evidence="1">The sequence shown here is derived from an EMBL/GenBank/DDBJ whole genome shotgun (WGS) entry which is preliminary data.</text>
</comment>
<reference evidence="1 2" key="1">
    <citation type="journal article" date="2015" name="Genome Biol. Evol.">
        <title>Comparative Genomics of a Bacterivorous Green Alga Reveals Evolutionary Causalities and Consequences of Phago-Mixotrophic Mode of Nutrition.</title>
        <authorList>
            <person name="Burns J.A."/>
            <person name="Paasch A."/>
            <person name="Narechania A."/>
            <person name="Kim E."/>
        </authorList>
    </citation>
    <scope>NUCLEOTIDE SEQUENCE [LARGE SCALE GENOMIC DNA]</scope>
    <source>
        <strain evidence="1 2">PLY_AMNH</strain>
    </source>
</reference>
<keyword evidence="2" id="KW-1185">Reference proteome</keyword>
<dbReference type="Proteomes" id="UP001190700">
    <property type="component" value="Unassembled WGS sequence"/>
</dbReference>
<proteinExistence type="predicted"/>
<sequence>MVQKVVQSRDRSCIIRYSSLKNLLDDYKGQIKGDSLQLPPEGSDILEKDLKEVEAALGKPHGDGSDSHKWLEALTEDKISECRSNNGAKLRVLVVRALTAGTKAPADPYAQKMMNIVSSAACMPSSQMKNVAWHKRM</sequence>
<evidence type="ECO:0000313" key="2">
    <source>
        <dbReference type="Proteomes" id="UP001190700"/>
    </source>
</evidence>
<evidence type="ECO:0000313" key="1">
    <source>
        <dbReference type="EMBL" id="KAK3268136.1"/>
    </source>
</evidence>
<dbReference type="AlphaFoldDB" id="A0AAE0FY42"/>
<accession>A0AAE0FY42</accession>
<gene>
    <name evidence="1" type="ORF">CYMTET_23341</name>
</gene>
<protein>
    <submittedName>
        <fullName evidence="1">Uncharacterized protein</fullName>
    </submittedName>
</protein>
<name>A0AAE0FY42_9CHLO</name>